<dbReference type="PANTHER" id="PTHR11972:SF175">
    <property type="entry name" value="NAD(P)H OXIDASE (H2O2-FORMING)"/>
    <property type="match status" value="1"/>
</dbReference>
<dbReference type="EMBL" id="AKHW03006295">
    <property type="protein sequence ID" value="KYO21454.1"/>
    <property type="molecule type" value="Genomic_DNA"/>
</dbReference>
<proteinExistence type="predicted"/>
<dbReference type="GO" id="GO:0016175">
    <property type="term" value="F:superoxide-generating NAD(P)H oxidase activity"/>
    <property type="evidence" value="ECO:0007669"/>
    <property type="project" value="TreeGrafter"/>
</dbReference>
<accession>A0A151MAB1</accession>
<comment type="caution">
    <text evidence="2">The sequence shown here is derived from an EMBL/GenBank/DDBJ whole genome shotgun (WGS) entry which is preliminary data.</text>
</comment>
<dbReference type="Proteomes" id="UP000050525">
    <property type="component" value="Unassembled WGS sequence"/>
</dbReference>
<dbReference type="GO" id="GO:0006952">
    <property type="term" value="P:defense response"/>
    <property type="evidence" value="ECO:0007669"/>
    <property type="project" value="TreeGrafter"/>
</dbReference>
<organism evidence="2 3">
    <name type="scientific">Alligator mississippiensis</name>
    <name type="common">American alligator</name>
    <dbReference type="NCBI Taxonomy" id="8496"/>
    <lineage>
        <taxon>Eukaryota</taxon>
        <taxon>Metazoa</taxon>
        <taxon>Chordata</taxon>
        <taxon>Craniata</taxon>
        <taxon>Vertebrata</taxon>
        <taxon>Euteleostomi</taxon>
        <taxon>Archelosauria</taxon>
        <taxon>Archosauria</taxon>
        <taxon>Crocodylia</taxon>
        <taxon>Alligatoridae</taxon>
        <taxon>Alligatorinae</taxon>
        <taxon>Alligator</taxon>
    </lineage>
</organism>
<name>A0A151MAB1_ALLMI</name>
<evidence type="ECO:0000313" key="3">
    <source>
        <dbReference type="Proteomes" id="UP000050525"/>
    </source>
</evidence>
<protein>
    <submittedName>
        <fullName evidence="2">Uncharacterized protein</fullName>
    </submittedName>
</protein>
<dbReference type="InterPro" id="IPR050369">
    <property type="entry name" value="RBOH/FRE"/>
</dbReference>
<evidence type="ECO:0000313" key="2">
    <source>
        <dbReference type="EMBL" id="KYO21454.1"/>
    </source>
</evidence>
<dbReference type="STRING" id="8496.A0A151MAB1"/>
<dbReference type="GO" id="GO:0042554">
    <property type="term" value="P:superoxide anion generation"/>
    <property type="evidence" value="ECO:0007669"/>
    <property type="project" value="TreeGrafter"/>
</dbReference>
<sequence length="199" mass="23031">MVLLFSGKEGWKEFASDLQNYFEENRFVSEMREQDLLTEPVTKKQRSRILEIFFRHLFAQVLGIDKADAGDLDFETSQKAKESLKCELSKAEFIDNIYLDGPFGEDHQEWQKFEVSMLARSNIGMIPFASIFKGLVFTSSLNTKLQCKKIYLICMMCMQQQYERLGEVEESDWLGLVSVHFYITHLGAFNLCTTMLVSA</sequence>
<keyword evidence="3" id="KW-1185">Reference proteome</keyword>
<dbReference type="Gene3D" id="3.40.50.80">
    <property type="entry name" value="Nucleotide-binding domain of ferredoxin-NADP reductase (FNR) module"/>
    <property type="match status" value="1"/>
</dbReference>
<dbReference type="AlphaFoldDB" id="A0A151MAB1"/>
<reference evidence="2 3" key="1">
    <citation type="journal article" date="2012" name="Genome Biol.">
        <title>Sequencing three crocodilian genomes to illuminate the evolution of archosaurs and amniotes.</title>
        <authorList>
            <person name="St John J.A."/>
            <person name="Braun E.L."/>
            <person name="Isberg S.R."/>
            <person name="Miles L.G."/>
            <person name="Chong A.Y."/>
            <person name="Gongora J."/>
            <person name="Dalzell P."/>
            <person name="Moran C."/>
            <person name="Bed'hom B."/>
            <person name="Abzhanov A."/>
            <person name="Burgess S.C."/>
            <person name="Cooksey A.M."/>
            <person name="Castoe T.A."/>
            <person name="Crawford N.G."/>
            <person name="Densmore L.D."/>
            <person name="Drew J.C."/>
            <person name="Edwards S.V."/>
            <person name="Faircloth B.C."/>
            <person name="Fujita M.K."/>
            <person name="Greenwold M.J."/>
            <person name="Hoffmann F.G."/>
            <person name="Howard J.M."/>
            <person name="Iguchi T."/>
            <person name="Janes D.E."/>
            <person name="Khan S.Y."/>
            <person name="Kohno S."/>
            <person name="de Koning A.J."/>
            <person name="Lance S.L."/>
            <person name="McCarthy F.M."/>
            <person name="McCormack J.E."/>
            <person name="Merchant M.E."/>
            <person name="Peterson D.G."/>
            <person name="Pollock D.D."/>
            <person name="Pourmand N."/>
            <person name="Raney B.J."/>
            <person name="Roessler K.A."/>
            <person name="Sanford J.R."/>
            <person name="Sawyer R.H."/>
            <person name="Schmidt C.J."/>
            <person name="Triplett E.W."/>
            <person name="Tuberville T.D."/>
            <person name="Venegas-Anaya M."/>
            <person name="Howard J.T."/>
            <person name="Jarvis E.D."/>
            <person name="Guillette L.J.Jr."/>
            <person name="Glenn T.C."/>
            <person name="Green R.E."/>
            <person name="Ray D.A."/>
        </authorList>
    </citation>
    <scope>NUCLEOTIDE SEQUENCE [LARGE SCALE GENOMIC DNA]</scope>
    <source>
        <strain evidence="2">KSC_2009_1</strain>
    </source>
</reference>
<evidence type="ECO:0000256" key="1">
    <source>
        <dbReference type="ARBA" id="ARBA00023002"/>
    </source>
</evidence>
<dbReference type="InterPro" id="IPR039261">
    <property type="entry name" value="FNR_nucleotide-bd"/>
</dbReference>
<keyword evidence="1" id="KW-0560">Oxidoreductase</keyword>
<gene>
    <name evidence="2" type="ORF">Y1Q_0001657</name>
</gene>
<dbReference type="GO" id="GO:0043020">
    <property type="term" value="C:NADPH oxidase complex"/>
    <property type="evidence" value="ECO:0007669"/>
    <property type="project" value="TreeGrafter"/>
</dbReference>
<dbReference type="PANTHER" id="PTHR11972">
    <property type="entry name" value="NADPH OXIDASE"/>
    <property type="match status" value="1"/>
</dbReference>